<feature type="active site" description="Proton acceptor" evidence="8">
    <location>
        <position position="13"/>
    </location>
</feature>
<reference evidence="11 12" key="2">
    <citation type="journal article" date="2015" name="Genome Announc.">
        <title>Complete Genome Sequence of Coriobacteriaceae Strain 68-1-3, a Novel Mucus-Degrading Isolate from the Swine Intestinal Tract.</title>
        <authorList>
            <person name="Looft T."/>
            <person name="Bayles D.O."/>
            <person name="Alt D.P."/>
            <person name="Stanton T.B."/>
        </authorList>
    </citation>
    <scope>NUCLEOTIDE SEQUENCE [LARGE SCALE GENOMIC DNA]</scope>
    <source>
        <strain evidence="11 12">68-1-3</strain>
    </source>
</reference>
<accession>A0A0A8B1H9</accession>
<dbReference type="Gene3D" id="3.90.170.10">
    <property type="entry name" value="Adenylosuccinate Synthetase, subunit A, domain 3"/>
    <property type="match status" value="1"/>
</dbReference>
<dbReference type="PROSITE" id="PS01266">
    <property type="entry name" value="ADENYLOSUCCIN_SYN_1"/>
    <property type="match status" value="1"/>
</dbReference>
<comment type="similarity">
    <text evidence="8 10">Belongs to the adenylosuccinate synthetase family.</text>
</comment>
<gene>
    <name evidence="8" type="primary">purA</name>
    <name evidence="11" type="ORF">JI75_00150</name>
</gene>
<comment type="subcellular location">
    <subcellularLocation>
        <location evidence="8">Cytoplasm</location>
    </subcellularLocation>
</comment>
<keyword evidence="7 8" id="KW-0342">GTP-binding</keyword>
<dbReference type="RefSeq" id="WP_039687848.1">
    <property type="nucleotide sequence ID" value="NZ_CP009302.1"/>
</dbReference>
<feature type="binding site" description="in other chain" evidence="8">
    <location>
        <begin position="38"/>
        <end position="41"/>
    </location>
    <ligand>
        <name>IMP</name>
        <dbReference type="ChEBI" id="CHEBI:58053"/>
        <note>ligand shared between dimeric partners</note>
    </ligand>
</feature>
<dbReference type="GO" id="GO:0005737">
    <property type="term" value="C:cytoplasm"/>
    <property type="evidence" value="ECO:0007669"/>
    <property type="project" value="UniProtKB-SubCell"/>
</dbReference>
<proteinExistence type="inferred from homology"/>
<feature type="active site" description="Proton donor" evidence="8">
    <location>
        <position position="41"/>
    </location>
</feature>
<dbReference type="OrthoDB" id="9807553at2"/>
<dbReference type="FunFam" id="3.90.170.10:FF:000001">
    <property type="entry name" value="Adenylosuccinate synthetase"/>
    <property type="match status" value="1"/>
</dbReference>
<dbReference type="GO" id="GO:0046040">
    <property type="term" value="P:IMP metabolic process"/>
    <property type="evidence" value="ECO:0007669"/>
    <property type="project" value="TreeGrafter"/>
</dbReference>
<feature type="binding site" evidence="8">
    <location>
        <begin position="308"/>
        <end position="314"/>
    </location>
    <ligand>
        <name>substrate</name>
    </ligand>
</feature>
<dbReference type="GO" id="GO:0000287">
    <property type="term" value="F:magnesium ion binding"/>
    <property type="evidence" value="ECO:0007669"/>
    <property type="project" value="UniProtKB-UniRule"/>
</dbReference>
<evidence type="ECO:0000256" key="4">
    <source>
        <dbReference type="ARBA" id="ARBA00022741"/>
    </source>
</evidence>
<evidence type="ECO:0000313" key="12">
    <source>
        <dbReference type="Proteomes" id="UP000031121"/>
    </source>
</evidence>
<dbReference type="GO" id="GO:0004019">
    <property type="term" value="F:adenylosuccinate synthase activity"/>
    <property type="evidence" value="ECO:0007669"/>
    <property type="project" value="UniProtKB-UniRule"/>
</dbReference>
<feature type="binding site" description="in other chain" evidence="8">
    <location>
        <position position="238"/>
    </location>
    <ligand>
        <name>IMP</name>
        <dbReference type="ChEBI" id="CHEBI:58053"/>
        <note>ligand shared between dimeric partners</note>
    </ligand>
</feature>
<comment type="cofactor">
    <cofactor evidence="8">
        <name>Mg(2+)</name>
        <dbReference type="ChEBI" id="CHEBI:18420"/>
    </cofactor>
    <text evidence="8">Binds 1 Mg(2+) ion per subunit.</text>
</comment>
<dbReference type="KEGG" id="cbac:JI75_00150"/>
<feature type="binding site" evidence="8">
    <location>
        <begin position="423"/>
        <end position="425"/>
    </location>
    <ligand>
        <name>GTP</name>
        <dbReference type="ChEBI" id="CHEBI:37565"/>
    </ligand>
</feature>
<dbReference type="InterPro" id="IPR027417">
    <property type="entry name" value="P-loop_NTPase"/>
</dbReference>
<dbReference type="EMBL" id="CP009302">
    <property type="protein sequence ID" value="AJC11351.1"/>
    <property type="molecule type" value="Genomic_DNA"/>
</dbReference>
<keyword evidence="8" id="KW-0963">Cytoplasm</keyword>
<keyword evidence="12" id="KW-1185">Reference proteome</keyword>
<dbReference type="SUPFAM" id="SSF52540">
    <property type="entry name" value="P-loop containing nucleoside triphosphate hydrolases"/>
    <property type="match status" value="1"/>
</dbReference>
<name>A0A0A8B1H9_9ACTN</name>
<feature type="binding site" evidence="8">
    <location>
        <position position="40"/>
    </location>
    <ligand>
        <name>Mg(2+)</name>
        <dbReference type="ChEBI" id="CHEBI:18420"/>
    </ligand>
</feature>
<feature type="active site" evidence="9">
    <location>
        <position position="139"/>
    </location>
</feature>
<comment type="pathway">
    <text evidence="8 10">Purine metabolism; AMP biosynthesis via de novo pathway; AMP from IMP: step 1/2.</text>
</comment>
<feature type="binding site" evidence="8">
    <location>
        <position position="13"/>
    </location>
    <ligand>
        <name>Mg(2+)</name>
        <dbReference type="ChEBI" id="CHEBI:18420"/>
    </ligand>
</feature>
<keyword evidence="5 8" id="KW-0658">Purine biosynthesis</keyword>
<feature type="binding site" description="in other chain" evidence="8">
    <location>
        <begin position="13"/>
        <end position="16"/>
    </location>
    <ligand>
        <name>IMP</name>
        <dbReference type="ChEBI" id="CHEBI:58053"/>
        <note>ligand shared between dimeric partners</note>
    </ligand>
</feature>
<dbReference type="STRING" id="1531429.JI75_00150"/>
<dbReference type="Proteomes" id="UP000031121">
    <property type="component" value="Chromosome"/>
</dbReference>
<evidence type="ECO:0000256" key="7">
    <source>
        <dbReference type="ARBA" id="ARBA00023134"/>
    </source>
</evidence>
<dbReference type="Pfam" id="PF00709">
    <property type="entry name" value="Adenylsucc_synt"/>
    <property type="match status" value="1"/>
</dbReference>
<keyword evidence="3 8" id="KW-0479">Metal-binding</keyword>
<evidence type="ECO:0000256" key="5">
    <source>
        <dbReference type="ARBA" id="ARBA00022755"/>
    </source>
</evidence>
<dbReference type="CDD" id="cd03108">
    <property type="entry name" value="AdSS"/>
    <property type="match status" value="1"/>
</dbReference>
<dbReference type="InterPro" id="IPR033128">
    <property type="entry name" value="Adenylosuccin_syn_Lys_AS"/>
</dbReference>
<comment type="function">
    <text evidence="8">Plays an important role in the de novo pathway of purine nucleotide biosynthesis. Catalyzes the first committed step in the biosynthesis of AMP from IMP.</text>
</comment>
<feature type="binding site" description="in other chain" evidence="8">
    <location>
        <position position="128"/>
    </location>
    <ligand>
        <name>IMP</name>
        <dbReference type="ChEBI" id="CHEBI:58053"/>
        <note>ligand shared between dimeric partners</note>
    </ligand>
</feature>
<evidence type="ECO:0000256" key="2">
    <source>
        <dbReference type="ARBA" id="ARBA00022598"/>
    </source>
</evidence>
<feature type="binding site" evidence="8">
    <location>
        <position position="142"/>
    </location>
    <ligand>
        <name>IMP</name>
        <dbReference type="ChEBI" id="CHEBI:58053"/>
        <note>ligand shared between dimeric partners</note>
    </ligand>
</feature>
<reference evidence="12" key="1">
    <citation type="submission" date="2014-08" db="EMBL/GenBank/DDBJ databases">
        <title>Coriobacteriaceae sp. complete genome.</title>
        <authorList>
            <person name="Looft T."/>
            <person name="Bayles D.O."/>
            <person name="Stanton T.B."/>
        </authorList>
    </citation>
    <scope>NUCLEOTIDE SEQUENCE [LARGE SCALE GENOMIC DNA]</scope>
    <source>
        <strain evidence="12">68-1-3</strain>
    </source>
</reference>
<evidence type="ECO:0000256" key="3">
    <source>
        <dbReference type="ARBA" id="ARBA00022723"/>
    </source>
</evidence>
<dbReference type="AlphaFoldDB" id="A0A0A8B1H9"/>
<dbReference type="EC" id="6.3.4.4" evidence="8 10"/>
<evidence type="ECO:0000256" key="1">
    <source>
        <dbReference type="ARBA" id="ARBA00011738"/>
    </source>
</evidence>
<dbReference type="HAMAP" id="MF_00011">
    <property type="entry name" value="Adenylosucc_synth"/>
    <property type="match status" value="1"/>
</dbReference>
<dbReference type="InterPro" id="IPR042111">
    <property type="entry name" value="Adenylosuccinate_synth_dom3"/>
</dbReference>
<dbReference type="InterPro" id="IPR018220">
    <property type="entry name" value="Adenylosuccin_syn_GTP-bd"/>
</dbReference>
<dbReference type="InterPro" id="IPR001114">
    <property type="entry name" value="Adenylosuccinate_synthetase"/>
</dbReference>
<dbReference type="UniPathway" id="UPA00075">
    <property type="reaction ID" value="UER00335"/>
</dbReference>
<evidence type="ECO:0000256" key="6">
    <source>
        <dbReference type="ARBA" id="ARBA00022842"/>
    </source>
</evidence>
<dbReference type="Gene3D" id="3.40.440.10">
    <property type="entry name" value="Adenylosuccinate Synthetase, subunit A, domain 1"/>
    <property type="match status" value="1"/>
</dbReference>
<comment type="catalytic activity">
    <reaction evidence="8 10">
        <text>IMP + L-aspartate + GTP = N(6)-(1,2-dicarboxyethyl)-AMP + GDP + phosphate + 2 H(+)</text>
        <dbReference type="Rhea" id="RHEA:15753"/>
        <dbReference type="ChEBI" id="CHEBI:15378"/>
        <dbReference type="ChEBI" id="CHEBI:29991"/>
        <dbReference type="ChEBI" id="CHEBI:37565"/>
        <dbReference type="ChEBI" id="CHEBI:43474"/>
        <dbReference type="ChEBI" id="CHEBI:57567"/>
        <dbReference type="ChEBI" id="CHEBI:58053"/>
        <dbReference type="ChEBI" id="CHEBI:58189"/>
        <dbReference type="EC" id="6.3.4.4"/>
    </reaction>
</comment>
<protein>
    <recommendedName>
        <fullName evidence="8 10">Adenylosuccinate synthetase</fullName>
        <shortName evidence="8">AMPSase</shortName>
        <shortName evidence="8">AdSS</shortName>
        <ecNumber evidence="8 10">6.3.4.4</ecNumber>
    </recommendedName>
    <alternativeName>
        <fullName evidence="8">IMP--aspartate ligase</fullName>
    </alternativeName>
</protein>
<dbReference type="GO" id="GO:0005525">
    <property type="term" value="F:GTP binding"/>
    <property type="evidence" value="ECO:0007669"/>
    <property type="project" value="UniProtKB-UniRule"/>
</dbReference>
<feature type="binding site" evidence="8">
    <location>
        <begin position="40"/>
        <end position="42"/>
    </location>
    <ligand>
        <name>GTP</name>
        <dbReference type="ChEBI" id="CHEBI:37565"/>
    </ligand>
</feature>
<dbReference type="FunFam" id="1.10.300.10:FF:000001">
    <property type="entry name" value="Adenylosuccinate synthetase"/>
    <property type="match status" value="1"/>
</dbReference>
<evidence type="ECO:0000256" key="9">
    <source>
        <dbReference type="PROSITE-ProRule" id="PRU10134"/>
    </source>
</evidence>
<feature type="binding site" description="in other chain" evidence="8">
    <location>
        <position position="223"/>
    </location>
    <ligand>
        <name>IMP</name>
        <dbReference type="ChEBI" id="CHEBI:58053"/>
        <note>ligand shared between dimeric partners</note>
    </ligand>
</feature>
<feature type="binding site" evidence="8">
    <location>
        <position position="314"/>
    </location>
    <ligand>
        <name>GTP</name>
        <dbReference type="ChEBI" id="CHEBI:37565"/>
    </ligand>
</feature>
<dbReference type="InterPro" id="IPR042110">
    <property type="entry name" value="Adenylosuccinate_synth_dom2"/>
</dbReference>
<keyword evidence="2 8" id="KW-0436">Ligase</keyword>
<evidence type="ECO:0000256" key="8">
    <source>
        <dbReference type="HAMAP-Rule" id="MF_00011"/>
    </source>
</evidence>
<keyword evidence="6 8" id="KW-0460">Magnesium</keyword>
<dbReference type="HOGENOM" id="CLU_029848_0_0_11"/>
<dbReference type="PROSITE" id="PS00513">
    <property type="entry name" value="ADENYLOSUCCIN_SYN_2"/>
    <property type="match status" value="1"/>
</dbReference>
<dbReference type="PANTHER" id="PTHR11846">
    <property type="entry name" value="ADENYLOSUCCINATE SYNTHETASE"/>
    <property type="match status" value="1"/>
</dbReference>
<dbReference type="SMART" id="SM00788">
    <property type="entry name" value="Adenylsucc_synt"/>
    <property type="match status" value="1"/>
</dbReference>
<evidence type="ECO:0000313" key="11">
    <source>
        <dbReference type="EMBL" id="AJC11351.1"/>
    </source>
</evidence>
<dbReference type="Gene3D" id="1.10.300.10">
    <property type="entry name" value="Adenylosuccinate Synthetase, subunit A, domain 2"/>
    <property type="match status" value="1"/>
</dbReference>
<dbReference type="InterPro" id="IPR042109">
    <property type="entry name" value="Adenylosuccinate_synth_dom1"/>
</dbReference>
<dbReference type="PANTHER" id="PTHR11846:SF0">
    <property type="entry name" value="ADENYLOSUCCINATE SYNTHETASE"/>
    <property type="match status" value="1"/>
</dbReference>
<comment type="subunit">
    <text evidence="1 8">Homodimer.</text>
</comment>
<dbReference type="NCBIfam" id="TIGR00184">
    <property type="entry name" value="purA"/>
    <property type="match status" value="1"/>
</dbReference>
<evidence type="ECO:0000256" key="10">
    <source>
        <dbReference type="RuleBase" id="RU000520"/>
    </source>
</evidence>
<dbReference type="NCBIfam" id="NF002223">
    <property type="entry name" value="PRK01117.1"/>
    <property type="match status" value="1"/>
</dbReference>
<feature type="binding site" evidence="8">
    <location>
        <begin position="340"/>
        <end position="342"/>
    </location>
    <ligand>
        <name>GTP</name>
        <dbReference type="ChEBI" id="CHEBI:37565"/>
    </ligand>
</feature>
<feature type="binding site" evidence="8">
    <location>
        <begin position="12"/>
        <end position="18"/>
    </location>
    <ligand>
        <name>GTP</name>
        <dbReference type="ChEBI" id="CHEBI:37565"/>
    </ligand>
</feature>
<dbReference type="GO" id="GO:0044208">
    <property type="term" value="P:'de novo' AMP biosynthetic process"/>
    <property type="evidence" value="ECO:0007669"/>
    <property type="project" value="UniProtKB-UniRule"/>
</dbReference>
<feature type="binding site" description="in other chain" evidence="8">
    <location>
        <position position="312"/>
    </location>
    <ligand>
        <name>IMP</name>
        <dbReference type="ChEBI" id="CHEBI:58053"/>
        <note>ligand shared between dimeric partners</note>
    </ligand>
</feature>
<organism evidence="11 12">
    <name type="scientific">Berryella intestinalis</name>
    <dbReference type="NCBI Taxonomy" id="1531429"/>
    <lineage>
        <taxon>Bacteria</taxon>
        <taxon>Bacillati</taxon>
        <taxon>Actinomycetota</taxon>
        <taxon>Coriobacteriia</taxon>
        <taxon>Eggerthellales</taxon>
        <taxon>Eggerthellaceae</taxon>
        <taxon>Berryella</taxon>
    </lineage>
</organism>
<sequence length="441" mass="48329">MTNTVLVGAQWGDEGKGKITDLIAADYDYVVRYQGGNNAGHTVIHGDTKLALHLMPSGVMYEDSVPVIGNGVVVDPGVLIKEMAMLETEGVSCKNLKISCDAHVIMPYHKDLDGADEKRLGQNKIGTTKRGIGPCYQDKAARRGIRFQDLLDEKIFRLKIETALSQVNPILKKIYGLHTYTVEEICEEYLPYARILGQYVTETAQLLNDAHRAGKSILFEGAQGTLLDIDHGTYPYVTSSSCCAGGAATGSGVGPKVIDRILGIQKAYVTRVGSGPFPTEQRFPEDGGTGEEAQTGELLCAAGHEFGVTTGRKRRCGWFDAVIGRYAVEVNSLTDIALTKLDVLSEFDTIKVCVAYECNGKRYDYFPMQQSVLFHAKPIYEELPGWKGVDITGCRTFEELPATAQAYVKHLEELVGARISIVAVGPDRDQTIMRGWYRDGE</sequence>
<keyword evidence="4 8" id="KW-0547">Nucleotide-binding</keyword>